<gene>
    <name evidence="14" type="ORF">C7Y72_15650</name>
</gene>
<evidence type="ECO:0000256" key="4">
    <source>
        <dbReference type="ARBA" id="ARBA00022553"/>
    </source>
</evidence>
<keyword evidence="8 14" id="KW-0418">Kinase</keyword>
<accession>A0A2T4UF23</accession>
<reference evidence="14 15" key="1">
    <citation type="submission" date="2018-03" db="EMBL/GenBank/DDBJ databases">
        <title>Aquarubrobacter algicola gen. nov., sp. nov., a novel actinobacterium isolated from shallow eutrophic lake during the end of cyanobacterial harmful algal blooms.</title>
        <authorList>
            <person name="Chun S.J."/>
        </authorList>
    </citation>
    <scope>NUCLEOTIDE SEQUENCE [LARGE SCALE GENOMIC DNA]</scope>
    <source>
        <strain evidence="14 15">Seoho-28</strain>
    </source>
</reference>
<evidence type="ECO:0000256" key="3">
    <source>
        <dbReference type="ARBA" id="ARBA00012438"/>
    </source>
</evidence>
<evidence type="ECO:0000256" key="11">
    <source>
        <dbReference type="ARBA" id="ARBA00023012"/>
    </source>
</evidence>
<dbReference type="GO" id="GO:0016020">
    <property type="term" value="C:membrane"/>
    <property type="evidence" value="ECO:0007669"/>
    <property type="project" value="UniProtKB-SubCell"/>
</dbReference>
<keyword evidence="15" id="KW-1185">Reference proteome</keyword>
<feature type="domain" description="HAMP" evidence="13">
    <location>
        <begin position="75"/>
        <end position="129"/>
    </location>
</feature>
<evidence type="ECO:0000256" key="1">
    <source>
        <dbReference type="ARBA" id="ARBA00000085"/>
    </source>
</evidence>
<dbReference type="SUPFAM" id="SSF55874">
    <property type="entry name" value="ATPase domain of HSP90 chaperone/DNA topoisomerase II/histidine kinase"/>
    <property type="match status" value="1"/>
</dbReference>
<feature type="transmembrane region" description="Helical" evidence="12">
    <location>
        <begin position="54"/>
        <end position="74"/>
    </location>
</feature>
<name>A0A2T4UF23_9ACTN</name>
<dbReference type="Pfam" id="PF07730">
    <property type="entry name" value="HisKA_3"/>
    <property type="match status" value="1"/>
</dbReference>
<dbReference type="PANTHER" id="PTHR24421:SF10">
    <property type="entry name" value="NITRATE_NITRITE SENSOR PROTEIN NARQ"/>
    <property type="match status" value="1"/>
</dbReference>
<keyword evidence="6 12" id="KW-0812">Transmembrane</keyword>
<protein>
    <recommendedName>
        <fullName evidence="3">histidine kinase</fullName>
        <ecNumber evidence="3">2.7.13.3</ecNumber>
    </recommendedName>
</protein>
<feature type="transmembrane region" description="Helical" evidence="12">
    <location>
        <begin position="20"/>
        <end position="42"/>
    </location>
</feature>
<evidence type="ECO:0000256" key="6">
    <source>
        <dbReference type="ARBA" id="ARBA00022692"/>
    </source>
</evidence>
<proteinExistence type="predicted"/>
<organism evidence="14 15">
    <name type="scientific">Paraconexibacter algicola</name>
    <dbReference type="NCBI Taxonomy" id="2133960"/>
    <lineage>
        <taxon>Bacteria</taxon>
        <taxon>Bacillati</taxon>
        <taxon>Actinomycetota</taxon>
        <taxon>Thermoleophilia</taxon>
        <taxon>Solirubrobacterales</taxon>
        <taxon>Paraconexibacteraceae</taxon>
        <taxon>Paraconexibacter</taxon>
    </lineage>
</organism>
<evidence type="ECO:0000256" key="10">
    <source>
        <dbReference type="ARBA" id="ARBA00022989"/>
    </source>
</evidence>
<evidence type="ECO:0000313" key="15">
    <source>
        <dbReference type="Proteomes" id="UP000240739"/>
    </source>
</evidence>
<evidence type="ECO:0000256" key="5">
    <source>
        <dbReference type="ARBA" id="ARBA00022679"/>
    </source>
</evidence>
<dbReference type="SMART" id="SM00304">
    <property type="entry name" value="HAMP"/>
    <property type="match status" value="1"/>
</dbReference>
<dbReference type="InterPro" id="IPR050482">
    <property type="entry name" value="Sensor_HK_TwoCompSys"/>
</dbReference>
<comment type="catalytic activity">
    <reaction evidence="1">
        <text>ATP + protein L-histidine = ADP + protein N-phospho-L-histidine.</text>
        <dbReference type="EC" id="2.7.13.3"/>
    </reaction>
</comment>
<dbReference type="PROSITE" id="PS50885">
    <property type="entry name" value="HAMP"/>
    <property type="match status" value="1"/>
</dbReference>
<dbReference type="InterPro" id="IPR003594">
    <property type="entry name" value="HATPase_dom"/>
</dbReference>
<evidence type="ECO:0000256" key="9">
    <source>
        <dbReference type="ARBA" id="ARBA00022840"/>
    </source>
</evidence>
<dbReference type="GO" id="GO:0005524">
    <property type="term" value="F:ATP binding"/>
    <property type="evidence" value="ECO:0007669"/>
    <property type="project" value="UniProtKB-KW"/>
</dbReference>
<dbReference type="CDD" id="cd16917">
    <property type="entry name" value="HATPase_UhpB-NarQ-NarX-like"/>
    <property type="match status" value="1"/>
</dbReference>
<dbReference type="Gene3D" id="3.30.565.10">
    <property type="entry name" value="Histidine kinase-like ATPase, C-terminal domain"/>
    <property type="match status" value="1"/>
</dbReference>
<keyword evidence="10 12" id="KW-1133">Transmembrane helix</keyword>
<dbReference type="EC" id="2.7.13.3" evidence="3"/>
<evidence type="ECO:0000256" key="7">
    <source>
        <dbReference type="ARBA" id="ARBA00022741"/>
    </source>
</evidence>
<dbReference type="PANTHER" id="PTHR24421">
    <property type="entry name" value="NITRATE/NITRITE SENSOR PROTEIN NARX-RELATED"/>
    <property type="match status" value="1"/>
</dbReference>
<keyword evidence="7" id="KW-0547">Nucleotide-binding</keyword>
<evidence type="ECO:0000259" key="13">
    <source>
        <dbReference type="PROSITE" id="PS50885"/>
    </source>
</evidence>
<sequence>MGCRPHPMLRRSPTRRRPSLAAQVLAVNALLVCAAILASAVGDDVRIQDLASTQSQLLLTAAILASILVNGLVLRRRFAPLEELIATMERVDLAHPGVRATVGHADTEEVARLQQAFNRMLARVEEERATTSRAVLRGQEAERARIARDLHDEANQSLTGLLLRLQAAAHDAPPALAAELAETRELASRAMHELLRLARELRPAALDDHGLHEALHGQVDRFRTPGGARARLDLAPTVDLDALDPDEQLVVYRVVQESLSNVFRHARARHVTVEVTPGAAGPVVRVCDDGCGFAPRHADGTGLEGMRERARLVGGRLSVRSRPGAGTTVELALAVRAPTPIPIGAP</sequence>
<evidence type="ECO:0000313" key="14">
    <source>
        <dbReference type="EMBL" id="PTL56396.1"/>
    </source>
</evidence>
<dbReference type="Gene3D" id="1.20.5.1930">
    <property type="match status" value="1"/>
</dbReference>
<comment type="caution">
    <text evidence="14">The sequence shown here is derived from an EMBL/GenBank/DDBJ whole genome shotgun (WGS) entry which is preliminary data.</text>
</comment>
<dbReference type="InterPro" id="IPR003660">
    <property type="entry name" value="HAMP_dom"/>
</dbReference>
<dbReference type="GO" id="GO:0000155">
    <property type="term" value="F:phosphorelay sensor kinase activity"/>
    <property type="evidence" value="ECO:0007669"/>
    <property type="project" value="InterPro"/>
</dbReference>
<dbReference type="AlphaFoldDB" id="A0A2T4UF23"/>
<dbReference type="InterPro" id="IPR036890">
    <property type="entry name" value="HATPase_C_sf"/>
</dbReference>
<evidence type="ECO:0000256" key="12">
    <source>
        <dbReference type="SAM" id="Phobius"/>
    </source>
</evidence>
<keyword evidence="5" id="KW-0808">Transferase</keyword>
<dbReference type="GO" id="GO:0046983">
    <property type="term" value="F:protein dimerization activity"/>
    <property type="evidence" value="ECO:0007669"/>
    <property type="project" value="InterPro"/>
</dbReference>
<comment type="subcellular location">
    <subcellularLocation>
        <location evidence="2">Membrane</location>
    </subcellularLocation>
</comment>
<dbReference type="Pfam" id="PF02518">
    <property type="entry name" value="HATPase_c"/>
    <property type="match status" value="1"/>
</dbReference>
<dbReference type="InterPro" id="IPR011712">
    <property type="entry name" value="Sig_transdc_His_kin_sub3_dim/P"/>
</dbReference>
<evidence type="ECO:0000256" key="2">
    <source>
        <dbReference type="ARBA" id="ARBA00004370"/>
    </source>
</evidence>
<keyword evidence="4" id="KW-0597">Phosphoprotein</keyword>
<keyword evidence="11" id="KW-0902">Two-component regulatory system</keyword>
<dbReference type="EMBL" id="PYYB01000002">
    <property type="protein sequence ID" value="PTL56396.1"/>
    <property type="molecule type" value="Genomic_DNA"/>
</dbReference>
<dbReference type="Proteomes" id="UP000240739">
    <property type="component" value="Unassembled WGS sequence"/>
</dbReference>
<dbReference type="Gene3D" id="6.10.340.10">
    <property type="match status" value="1"/>
</dbReference>
<keyword evidence="9" id="KW-0067">ATP-binding</keyword>
<dbReference type="SMART" id="SM00387">
    <property type="entry name" value="HATPase_c"/>
    <property type="match status" value="1"/>
</dbReference>
<evidence type="ECO:0000256" key="8">
    <source>
        <dbReference type="ARBA" id="ARBA00022777"/>
    </source>
</evidence>
<keyword evidence="12" id="KW-0472">Membrane</keyword>